<gene>
    <name evidence="1" type="ORF">VNO77_34452</name>
</gene>
<protein>
    <submittedName>
        <fullName evidence="1">Uncharacterized protein</fullName>
    </submittedName>
</protein>
<sequence>MNMVANVSFEQLAAWKTTQAKKPVEEPLLLKLYVKKNKKVKSLRLSFDSKDSASSSELGCLKFLHALSCFMDFHLGGLPFPTMLHPHPPTPNISLYNQFSSFGESSSASSFFNLDPSVCTSNSLATINYTLYYSSAIHGKSSMNVHTTFSSSIESFSSIN</sequence>
<evidence type="ECO:0000313" key="2">
    <source>
        <dbReference type="Proteomes" id="UP001367508"/>
    </source>
</evidence>
<dbReference type="EMBL" id="JAYMYQ010000008">
    <property type="protein sequence ID" value="KAK7315870.1"/>
    <property type="molecule type" value="Genomic_DNA"/>
</dbReference>
<name>A0AAN9KE95_CANGL</name>
<accession>A0AAN9KE95</accession>
<reference evidence="1 2" key="1">
    <citation type="submission" date="2024-01" db="EMBL/GenBank/DDBJ databases">
        <title>The genomes of 5 underutilized Papilionoideae crops provide insights into root nodulation and disease resistanc.</title>
        <authorList>
            <person name="Jiang F."/>
        </authorList>
    </citation>
    <scope>NUCLEOTIDE SEQUENCE [LARGE SCALE GENOMIC DNA]</scope>
    <source>
        <strain evidence="1">LVBAO_FW01</strain>
        <tissue evidence="1">Leaves</tissue>
    </source>
</reference>
<dbReference type="Proteomes" id="UP001367508">
    <property type="component" value="Unassembled WGS sequence"/>
</dbReference>
<comment type="caution">
    <text evidence="1">The sequence shown here is derived from an EMBL/GenBank/DDBJ whole genome shotgun (WGS) entry which is preliminary data.</text>
</comment>
<dbReference type="AlphaFoldDB" id="A0AAN9KE95"/>
<proteinExistence type="predicted"/>
<organism evidence="1 2">
    <name type="scientific">Canavalia gladiata</name>
    <name type="common">Sword bean</name>
    <name type="synonym">Dolichos gladiatus</name>
    <dbReference type="NCBI Taxonomy" id="3824"/>
    <lineage>
        <taxon>Eukaryota</taxon>
        <taxon>Viridiplantae</taxon>
        <taxon>Streptophyta</taxon>
        <taxon>Embryophyta</taxon>
        <taxon>Tracheophyta</taxon>
        <taxon>Spermatophyta</taxon>
        <taxon>Magnoliopsida</taxon>
        <taxon>eudicotyledons</taxon>
        <taxon>Gunneridae</taxon>
        <taxon>Pentapetalae</taxon>
        <taxon>rosids</taxon>
        <taxon>fabids</taxon>
        <taxon>Fabales</taxon>
        <taxon>Fabaceae</taxon>
        <taxon>Papilionoideae</taxon>
        <taxon>50 kb inversion clade</taxon>
        <taxon>NPAAA clade</taxon>
        <taxon>indigoferoid/millettioid clade</taxon>
        <taxon>Phaseoleae</taxon>
        <taxon>Canavalia</taxon>
    </lineage>
</organism>
<evidence type="ECO:0000313" key="1">
    <source>
        <dbReference type="EMBL" id="KAK7315870.1"/>
    </source>
</evidence>
<keyword evidence="2" id="KW-1185">Reference proteome</keyword>